<feature type="compositionally biased region" description="Polar residues" evidence="1">
    <location>
        <begin position="549"/>
        <end position="562"/>
    </location>
</feature>
<dbReference type="GO" id="GO:0043022">
    <property type="term" value="F:ribosome binding"/>
    <property type="evidence" value="ECO:0007669"/>
    <property type="project" value="TreeGrafter"/>
</dbReference>
<feature type="compositionally biased region" description="Basic and acidic residues" evidence="1">
    <location>
        <begin position="534"/>
        <end position="543"/>
    </location>
</feature>
<dbReference type="GO" id="GO:0005786">
    <property type="term" value="C:signal recognition particle, endoplasmic reticulum targeting"/>
    <property type="evidence" value="ECO:0007669"/>
    <property type="project" value="TreeGrafter"/>
</dbReference>
<evidence type="ECO:0008006" key="3">
    <source>
        <dbReference type="Google" id="ProtNLM"/>
    </source>
</evidence>
<feature type="compositionally biased region" description="Polar residues" evidence="1">
    <location>
        <begin position="434"/>
        <end position="451"/>
    </location>
</feature>
<evidence type="ECO:0000256" key="1">
    <source>
        <dbReference type="SAM" id="MobiDB-lite"/>
    </source>
</evidence>
<feature type="compositionally biased region" description="Basic and acidic residues" evidence="1">
    <location>
        <begin position="471"/>
        <end position="482"/>
    </location>
</feature>
<evidence type="ECO:0000313" key="2">
    <source>
        <dbReference type="EMBL" id="CAD8761093.1"/>
    </source>
</evidence>
<dbReference type="GO" id="GO:0006614">
    <property type="term" value="P:SRP-dependent cotranslational protein targeting to membrane"/>
    <property type="evidence" value="ECO:0007669"/>
    <property type="project" value="InterPro"/>
</dbReference>
<dbReference type="Gene3D" id="1.25.40.10">
    <property type="entry name" value="Tetratricopeptide repeat domain"/>
    <property type="match status" value="1"/>
</dbReference>
<gene>
    <name evidence="2" type="ORF">PDEL1432_LOCUS1133</name>
</gene>
<feature type="region of interest" description="Disordered" evidence="1">
    <location>
        <begin position="201"/>
        <end position="229"/>
    </location>
</feature>
<sequence>MIADDDIESKMEVLTNALALIASSGCTPMVDENDENLQFWLEEAEAMLLRDDEAVDSMFSDLASNLGCIRILTDPTKSAAEGSDESWLEEAADTDEAAKGTPEQTNLQWSKHFWYKDIEDVSYEVPTSKVSNTNKLSVTESVTQVNQSLLDENLSHLPAQPHAKWNLLQIRMYWYDRSILQLKAGKYVECQDSCQSLKKTLSSSVSASKGGDKKKNKETTQGTNSSQSPQAMWWEARADVVLAYAQQGLSKHNDASARLNDGLDALKAAPSSVVVDHAMTHVLLHQFVMEQQQQKGTKKDRQKLLALLKSLPESIQSRPAAQLTIDDLQEAVNNSSNNKTKSAPKSPLEEADMLFGEGRYEEACKLYESALSGADDSSMDSQLRYVQALAMSGLHEASRDLWQSLESTVLDETSLTTAPLPDGSALENKALPRTVTTSARSTLSNKLASNANDEDDENKPSREKILRRRAVQREAYLKELESKGNYNPDRPTKPDPERWIPKNERSRSSKNRNRGGGRNNNKGVNSAQGGGSKLDAERLDAAARRAGKTQASSGPSSASLRVSSGGRKGGRRR</sequence>
<feature type="compositionally biased region" description="Basic and acidic residues" evidence="1">
    <location>
        <begin position="490"/>
        <end position="507"/>
    </location>
</feature>
<proteinExistence type="predicted"/>
<dbReference type="EMBL" id="HBFL01001575">
    <property type="protein sequence ID" value="CAD8761093.1"/>
    <property type="molecule type" value="Transcribed_RNA"/>
</dbReference>
<accession>A0A7S0UGC6</accession>
<feature type="compositionally biased region" description="Acidic residues" evidence="1">
    <location>
        <begin position="82"/>
        <end position="95"/>
    </location>
</feature>
<dbReference type="PANTHER" id="PTHR14094:SF9">
    <property type="entry name" value="SIGNAL RECOGNITION PARTICLE SUBUNIT SRP72"/>
    <property type="match status" value="1"/>
</dbReference>
<feature type="compositionally biased region" description="Polar residues" evidence="1">
    <location>
        <begin position="219"/>
        <end position="229"/>
    </location>
</feature>
<dbReference type="GO" id="GO:0008312">
    <property type="term" value="F:7S RNA binding"/>
    <property type="evidence" value="ECO:0007669"/>
    <property type="project" value="TreeGrafter"/>
</dbReference>
<reference evidence="2" key="1">
    <citation type="submission" date="2021-01" db="EMBL/GenBank/DDBJ databases">
        <authorList>
            <person name="Corre E."/>
            <person name="Pelletier E."/>
            <person name="Niang G."/>
            <person name="Scheremetjew M."/>
            <person name="Finn R."/>
            <person name="Kale V."/>
            <person name="Holt S."/>
            <person name="Cochrane G."/>
            <person name="Meng A."/>
            <person name="Brown T."/>
            <person name="Cohen L."/>
        </authorList>
    </citation>
    <scope>NUCLEOTIDE SEQUENCE</scope>
    <source>
        <strain evidence="2">UNC1205</strain>
    </source>
</reference>
<dbReference type="AlphaFoldDB" id="A0A7S0UGC6"/>
<organism evidence="2">
    <name type="scientific">Pseudo-nitzschia delicatissima</name>
    <dbReference type="NCBI Taxonomy" id="44447"/>
    <lineage>
        <taxon>Eukaryota</taxon>
        <taxon>Sar</taxon>
        <taxon>Stramenopiles</taxon>
        <taxon>Ochrophyta</taxon>
        <taxon>Bacillariophyta</taxon>
        <taxon>Bacillariophyceae</taxon>
        <taxon>Bacillariophycidae</taxon>
        <taxon>Bacillariales</taxon>
        <taxon>Bacillariaceae</taxon>
        <taxon>Pseudo-nitzschia</taxon>
    </lineage>
</organism>
<dbReference type="PANTHER" id="PTHR14094">
    <property type="entry name" value="SIGNAL RECOGNITION PARTICLE 72"/>
    <property type="match status" value="1"/>
</dbReference>
<feature type="region of interest" description="Disordered" evidence="1">
    <location>
        <begin position="80"/>
        <end position="102"/>
    </location>
</feature>
<protein>
    <recommendedName>
        <fullName evidence="3">Signal recognition particle subunit SRP72</fullName>
    </recommendedName>
</protein>
<feature type="region of interest" description="Disordered" evidence="1">
    <location>
        <begin position="433"/>
        <end position="573"/>
    </location>
</feature>
<dbReference type="InterPro" id="IPR011990">
    <property type="entry name" value="TPR-like_helical_dom_sf"/>
</dbReference>
<dbReference type="InterPro" id="IPR026270">
    <property type="entry name" value="SRP72"/>
</dbReference>
<name>A0A7S0UGC6_9STRA</name>